<keyword evidence="1" id="KW-0732">Signal</keyword>
<reference evidence="2" key="1">
    <citation type="submission" date="2020-12" db="EMBL/GenBank/DDBJ databases">
        <title>Metabolic potential, ecology and presence of endohyphal bacteria is reflected in genomic diversity of Mucoromycotina.</title>
        <authorList>
            <person name="Muszewska A."/>
            <person name="Okrasinska A."/>
            <person name="Steczkiewicz K."/>
            <person name="Drgas O."/>
            <person name="Orlowska M."/>
            <person name="Perlinska-Lenart U."/>
            <person name="Aleksandrzak-Piekarczyk T."/>
            <person name="Szatraj K."/>
            <person name="Zielenkiewicz U."/>
            <person name="Pilsyk S."/>
            <person name="Malc E."/>
            <person name="Mieczkowski P."/>
            <person name="Kruszewska J.S."/>
            <person name="Biernat P."/>
            <person name="Pawlowska J."/>
        </authorList>
    </citation>
    <scope>NUCLEOTIDE SEQUENCE</scope>
    <source>
        <strain evidence="2">WA0000017839</strain>
    </source>
</reference>
<evidence type="ECO:0000313" key="2">
    <source>
        <dbReference type="EMBL" id="KAG2209163.1"/>
    </source>
</evidence>
<dbReference type="OrthoDB" id="5596236at2759"/>
<protein>
    <submittedName>
        <fullName evidence="2">Uncharacterized protein</fullName>
    </submittedName>
</protein>
<evidence type="ECO:0000313" key="3">
    <source>
        <dbReference type="Proteomes" id="UP000603453"/>
    </source>
</evidence>
<comment type="caution">
    <text evidence="2">The sequence shown here is derived from an EMBL/GenBank/DDBJ whole genome shotgun (WGS) entry which is preliminary data.</text>
</comment>
<sequence length="214" mass="24548">MFIQSPVVGLVSLFFLLLVTLSAEVEAKYACCLIPTEYGYRSYCFNNPCLVRQIYLGVIRAHLDEQFGVEAVYVMGNWSAPNTRFHEPIRGLKFQQVSATQPVNVEILKRFGWSVTSALIDEEQILVLLDMVSKGIYTNQNCRAMTDSTNRIVPRLWNCDTIACLNMVDIVRALLSGNGIFPRFRRGEVPQDQRRRIKTQNDLADIRNVRQRRN</sequence>
<feature type="chain" id="PRO_5034758713" evidence="1">
    <location>
        <begin position="28"/>
        <end position="214"/>
    </location>
</feature>
<feature type="signal peptide" evidence="1">
    <location>
        <begin position="1"/>
        <end position="27"/>
    </location>
</feature>
<evidence type="ECO:0000256" key="1">
    <source>
        <dbReference type="SAM" id="SignalP"/>
    </source>
</evidence>
<dbReference type="EMBL" id="JAEPRD010000016">
    <property type="protein sequence ID" value="KAG2209163.1"/>
    <property type="molecule type" value="Genomic_DNA"/>
</dbReference>
<organism evidence="2 3">
    <name type="scientific">Mucor saturninus</name>
    <dbReference type="NCBI Taxonomy" id="64648"/>
    <lineage>
        <taxon>Eukaryota</taxon>
        <taxon>Fungi</taxon>
        <taxon>Fungi incertae sedis</taxon>
        <taxon>Mucoromycota</taxon>
        <taxon>Mucoromycotina</taxon>
        <taxon>Mucoromycetes</taxon>
        <taxon>Mucorales</taxon>
        <taxon>Mucorineae</taxon>
        <taxon>Mucoraceae</taxon>
        <taxon>Mucor</taxon>
    </lineage>
</organism>
<gene>
    <name evidence="2" type="ORF">INT47_005455</name>
</gene>
<name>A0A8H7REH0_9FUNG</name>
<keyword evidence="3" id="KW-1185">Reference proteome</keyword>
<dbReference type="AlphaFoldDB" id="A0A8H7REH0"/>
<dbReference type="Proteomes" id="UP000603453">
    <property type="component" value="Unassembled WGS sequence"/>
</dbReference>
<proteinExistence type="predicted"/>
<accession>A0A8H7REH0</accession>